<dbReference type="GO" id="GO:0005524">
    <property type="term" value="F:ATP binding"/>
    <property type="evidence" value="ECO:0007669"/>
    <property type="project" value="UniProtKB-KW"/>
</dbReference>
<keyword evidence="1" id="KW-0067">ATP-binding</keyword>
<reference evidence="1 2" key="1">
    <citation type="journal article" date="2007" name="J. Virol. Methods">
        <title>Development of a non-destructive PCR method for detection of the salivary gland hypertrophy virus (SGHV) in tsetse flies.</title>
        <authorList>
            <person name="Abd-Alla A."/>
            <person name="Bossin H."/>
            <person name="Cousserans F."/>
            <person name="Parker A."/>
            <person name="Bergoin M."/>
            <person name="Robinson A."/>
        </authorList>
    </citation>
    <scope>NUCLEOTIDE SEQUENCE [LARGE SCALE GENOMIC DNA]</scope>
    <source>
        <strain evidence="2">Isolate Glossina pallidipes/Ethiopia/Seibersdorf/-</strain>
    </source>
</reference>
<evidence type="ECO:0000313" key="2">
    <source>
        <dbReference type="Proteomes" id="UP000011301"/>
    </source>
</evidence>
<keyword evidence="2" id="KW-1185">Reference proteome</keyword>
<keyword evidence="1" id="KW-0547">Nucleotide-binding</keyword>
<gene>
    <name evidence="1" type="ORF">SGHV064</name>
</gene>
<dbReference type="GeneID" id="5950966"/>
<dbReference type="KEGG" id="vg:5950966"/>
<organismHost>
    <name type="scientific">Glossina</name>
    <name type="common">tsetse flies</name>
    <dbReference type="NCBI Taxonomy" id="7393"/>
</organismHost>
<dbReference type="Proteomes" id="UP000011301">
    <property type="component" value="Segment"/>
</dbReference>
<proteinExistence type="predicted"/>
<accession>B0YLL8</accession>
<name>B0YLL8_GHVS</name>
<dbReference type="RefSeq" id="YP_001687012.1">
    <property type="nucleotide sequence ID" value="NC_010356.1"/>
</dbReference>
<reference evidence="1 2" key="2">
    <citation type="journal article" date="2008" name="J. Virol.">
        <title>Genome analysis of a Glossina pallidipes salivary gland hypertrophy virus reveals a novel, large, double-stranded circular DNA virus.</title>
        <authorList>
            <person name="Abd-Alla A.M."/>
            <person name="Cousserans F."/>
            <person name="Parker A.G."/>
            <person name="Jehle J.A."/>
            <person name="Parker N.J."/>
            <person name="Vlak J.M."/>
            <person name="Robinson A.S."/>
            <person name="Bergoin M."/>
        </authorList>
    </citation>
    <scope>NUCLEOTIDE SEQUENCE [LARGE SCALE GENOMIC DNA]</scope>
    <source>
        <strain evidence="2">Isolate Glossina pallidipes/Ethiopia/Seibersdorf/-</strain>
    </source>
</reference>
<protein>
    <submittedName>
        <fullName evidence="1">ATP-binding cassette transporter-like protein</fullName>
    </submittedName>
</protein>
<dbReference type="EMBL" id="EF568108">
    <property type="protein sequence ID" value="ABQ08837.1"/>
    <property type="molecule type" value="Genomic_DNA"/>
</dbReference>
<sequence length="595" mass="70024">MFEFCKDQFGNDIINDRGPLFAKTYDYNQHALKPISFQFSEKIPEKYHILYEKLPRNDDEHGINILKLAINFTVTYKDLLDIIIDYKPYSIWIAKIMHEDSSKYETQRKIIPSLTSYSKNDLKTIARVNTIIYMGNINLHLIEKFFPNIEKLHVSKLNYNRQLHSQVPDESGKNFLFKKLQILTVINGSIENGLNLIIMPLITEINIYMLLEDILNNSNYVFKYNNFNFLAKLRVPESIIFSKDWFSGNRKKAFKLQTIQFYPSITGINELISFHKILEKKQKINVMSKIFSKINEYDFEKMINTNSITDVTFMPNVLSKNAIINMCNVLKKQQYCTVGIYNVERFLDEFLNKFKNIQIYNYINPLQACCIRETNQPNLYFPKNVDNTLIDNILYDGTRNNTPMKMLKMKKKYFTIALFNFNFLAEAPISKININKQYEERLLNNPDEPYDNLKYIKFEDDDETKNNYWSNLRKSFRKALHIDPIIIISNEIILHANQWPELVLATKKQAIIYNPNDFGTLYLDISANTVLSIVEKCVEIYNNGFFYKKLIIVTRGFSLAESSIDLLIMKKLNINSLELQLEEKPYHTYNSLLLS</sequence>
<organism evidence="1 2">
    <name type="scientific">Glossina hytrovirus (isolate Glossina pallidipes/Ethiopia/Seibersdorf/-)</name>
    <name type="common">GHV</name>
    <dbReference type="NCBI Taxonomy" id="379529"/>
    <lineage>
        <taxon>Viruses</taxon>
        <taxon>Viruses incertae sedis</taxon>
        <taxon>Naldaviricetes</taxon>
        <taxon>Lefavirales</taxon>
        <taxon>Hytrosaviridae</taxon>
        <taxon>Glossinavirus</taxon>
        <taxon>Glossinavirus glopallidipedis</taxon>
    </lineage>
</organism>
<evidence type="ECO:0000313" key="1">
    <source>
        <dbReference type="EMBL" id="ABQ08837.1"/>
    </source>
</evidence>